<reference evidence="1" key="1">
    <citation type="journal article" date="2014" name="Nat. Commun.">
        <title>The tobacco genome sequence and its comparison with those of tomato and potato.</title>
        <authorList>
            <person name="Sierro N."/>
            <person name="Battey J.N."/>
            <person name="Ouadi S."/>
            <person name="Bakaher N."/>
            <person name="Bovet L."/>
            <person name="Willig A."/>
            <person name="Goepfert S."/>
            <person name="Peitsch M.C."/>
            <person name="Ivanov N.V."/>
        </authorList>
    </citation>
    <scope>NUCLEOTIDE SEQUENCE [LARGE SCALE GENOMIC DNA]</scope>
</reference>
<evidence type="ECO:0000313" key="1">
    <source>
        <dbReference type="Proteomes" id="UP000790787"/>
    </source>
</evidence>
<protein>
    <submittedName>
        <fullName evidence="2">Uncharacterized protein LOC142180766</fullName>
    </submittedName>
</protein>
<dbReference type="Proteomes" id="UP000790787">
    <property type="component" value="Chromosome 5"/>
</dbReference>
<organism evidence="1 2">
    <name type="scientific">Nicotiana tabacum</name>
    <name type="common">Common tobacco</name>
    <dbReference type="NCBI Taxonomy" id="4097"/>
    <lineage>
        <taxon>Eukaryota</taxon>
        <taxon>Viridiplantae</taxon>
        <taxon>Streptophyta</taxon>
        <taxon>Embryophyta</taxon>
        <taxon>Tracheophyta</taxon>
        <taxon>Spermatophyta</taxon>
        <taxon>Magnoliopsida</taxon>
        <taxon>eudicotyledons</taxon>
        <taxon>Gunneridae</taxon>
        <taxon>Pentapetalae</taxon>
        <taxon>asterids</taxon>
        <taxon>lamiids</taxon>
        <taxon>Solanales</taxon>
        <taxon>Solanaceae</taxon>
        <taxon>Nicotianoideae</taxon>
        <taxon>Nicotianeae</taxon>
        <taxon>Nicotiana</taxon>
    </lineage>
</organism>
<name>A0AC58UHG1_TOBAC</name>
<gene>
    <name evidence="2" type="primary">LOC142180766</name>
</gene>
<dbReference type="RefSeq" id="XP_075108935.1">
    <property type="nucleotide sequence ID" value="XM_075252834.1"/>
</dbReference>
<reference evidence="2" key="2">
    <citation type="submission" date="2025-08" db="UniProtKB">
        <authorList>
            <consortium name="RefSeq"/>
        </authorList>
    </citation>
    <scope>IDENTIFICATION</scope>
    <source>
        <tissue evidence="2">Leaf</tissue>
    </source>
</reference>
<proteinExistence type="predicted"/>
<sequence length="193" mass="22455">MARARADERDARSFLSDTEESEDEADTLSRKSLDSLVHLRAYQRLLAKEVHWLSTLGVWLTVSGEGRVIVRNRVESSLIVEVKEKQHEDPLLVQLEEGIHKHKTMDFSLGTNDGMLSYQGRLCVPNVDSLQERIMTEAHNSRYFVHLGSTKMYRDLKEVYWWNDMKRDVDDFVARCPNCQQVKVEYQRPSELA</sequence>
<evidence type="ECO:0000313" key="2">
    <source>
        <dbReference type="RefSeq" id="XP_075108935.1"/>
    </source>
</evidence>
<keyword evidence="1" id="KW-1185">Reference proteome</keyword>
<accession>A0AC58UHG1</accession>